<keyword evidence="1" id="KW-1133">Transmembrane helix</keyword>
<accession>A0AAE0JWM6</accession>
<gene>
    <name evidence="2" type="ORF">B0T24DRAFT_431819</name>
</gene>
<feature type="transmembrane region" description="Helical" evidence="1">
    <location>
        <begin position="83"/>
        <end position="103"/>
    </location>
</feature>
<evidence type="ECO:0000313" key="3">
    <source>
        <dbReference type="Proteomes" id="UP001287356"/>
    </source>
</evidence>
<dbReference type="EMBL" id="JAULSN010000009">
    <property type="protein sequence ID" value="KAK3365312.1"/>
    <property type="molecule type" value="Genomic_DNA"/>
</dbReference>
<keyword evidence="1" id="KW-0812">Transmembrane</keyword>
<dbReference type="AlphaFoldDB" id="A0AAE0JWM6"/>
<evidence type="ECO:0000313" key="2">
    <source>
        <dbReference type="EMBL" id="KAK3365312.1"/>
    </source>
</evidence>
<reference evidence="2" key="1">
    <citation type="journal article" date="2023" name="Mol. Phylogenet. Evol.">
        <title>Genome-scale phylogeny and comparative genomics of the fungal order Sordariales.</title>
        <authorList>
            <person name="Hensen N."/>
            <person name="Bonometti L."/>
            <person name="Westerberg I."/>
            <person name="Brannstrom I.O."/>
            <person name="Guillou S."/>
            <person name="Cros-Aarteil S."/>
            <person name="Calhoun S."/>
            <person name="Haridas S."/>
            <person name="Kuo A."/>
            <person name="Mondo S."/>
            <person name="Pangilinan J."/>
            <person name="Riley R."/>
            <person name="LaButti K."/>
            <person name="Andreopoulos B."/>
            <person name="Lipzen A."/>
            <person name="Chen C."/>
            <person name="Yan M."/>
            <person name="Daum C."/>
            <person name="Ng V."/>
            <person name="Clum A."/>
            <person name="Steindorff A."/>
            <person name="Ohm R.A."/>
            <person name="Martin F."/>
            <person name="Silar P."/>
            <person name="Natvig D.O."/>
            <person name="Lalanne C."/>
            <person name="Gautier V."/>
            <person name="Ament-Velasquez S.L."/>
            <person name="Kruys A."/>
            <person name="Hutchinson M.I."/>
            <person name="Powell A.J."/>
            <person name="Barry K."/>
            <person name="Miller A.N."/>
            <person name="Grigoriev I.V."/>
            <person name="Debuchy R."/>
            <person name="Gladieux P."/>
            <person name="Hiltunen Thoren M."/>
            <person name="Johannesson H."/>
        </authorList>
    </citation>
    <scope>NUCLEOTIDE SEQUENCE</scope>
    <source>
        <strain evidence="2">CBS 958.72</strain>
    </source>
</reference>
<comment type="caution">
    <text evidence="2">The sequence shown here is derived from an EMBL/GenBank/DDBJ whole genome shotgun (WGS) entry which is preliminary data.</text>
</comment>
<reference evidence="2" key="2">
    <citation type="submission" date="2023-06" db="EMBL/GenBank/DDBJ databases">
        <authorList>
            <consortium name="Lawrence Berkeley National Laboratory"/>
            <person name="Haridas S."/>
            <person name="Hensen N."/>
            <person name="Bonometti L."/>
            <person name="Westerberg I."/>
            <person name="Brannstrom I.O."/>
            <person name="Guillou S."/>
            <person name="Cros-Aarteil S."/>
            <person name="Calhoun S."/>
            <person name="Kuo A."/>
            <person name="Mondo S."/>
            <person name="Pangilinan J."/>
            <person name="Riley R."/>
            <person name="Labutti K."/>
            <person name="Andreopoulos B."/>
            <person name="Lipzen A."/>
            <person name="Chen C."/>
            <person name="Yanf M."/>
            <person name="Daum C."/>
            <person name="Ng V."/>
            <person name="Clum A."/>
            <person name="Steindorff A."/>
            <person name="Ohm R."/>
            <person name="Martin F."/>
            <person name="Silar P."/>
            <person name="Natvig D."/>
            <person name="Lalanne C."/>
            <person name="Gautier V."/>
            <person name="Ament-Velasquez S.L."/>
            <person name="Kruys A."/>
            <person name="Hutchinson M.I."/>
            <person name="Powell A.J."/>
            <person name="Barry K."/>
            <person name="Miller A.N."/>
            <person name="Grigoriev I.V."/>
            <person name="Debuchy R."/>
            <person name="Gladieux P."/>
            <person name="Thoren M.H."/>
            <person name="Johannesson H."/>
        </authorList>
    </citation>
    <scope>NUCLEOTIDE SEQUENCE</scope>
    <source>
        <strain evidence="2">CBS 958.72</strain>
    </source>
</reference>
<feature type="transmembrane region" description="Helical" evidence="1">
    <location>
        <begin position="50"/>
        <end position="71"/>
    </location>
</feature>
<sequence length="157" mass="17609">MELSKHNKLHTACSLLTVPSTSLIQTGNPALKSYRRLPLVTNGFRTRRLVLTSIFILTRHLFVLVFFPPLLKRTHVYRKDGRAIPIGSLVVGFIVVPASSHPVSLCNRAARSSSANFWQPWSIIINSWPVQRQASGRRVAQVMVTDFMPSVFPSSEI</sequence>
<proteinExistence type="predicted"/>
<dbReference type="Proteomes" id="UP001287356">
    <property type="component" value="Unassembled WGS sequence"/>
</dbReference>
<evidence type="ECO:0000256" key="1">
    <source>
        <dbReference type="SAM" id="Phobius"/>
    </source>
</evidence>
<organism evidence="2 3">
    <name type="scientific">Lasiosphaeria ovina</name>
    <dbReference type="NCBI Taxonomy" id="92902"/>
    <lineage>
        <taxon>Eukaryota</taxon>
        <taxon>Fungi</taxon>
        <taxon>Dikarya</taxon>
        <taxon>Ascomycota</taxon>
        <taxon>Pezizomycotina</taxon>
        <taxon>Sordariomycetes</taxon>
        <taxon>Sordariomycetidae</taxon>
        <taxon>Sordariales</taxon>
        <taxon>Lasiosphaeriaceae</taxon>
        <taxon>Lasiosphaeria</taxon>
    </lineage>
</organism>
<protein>
    <submittedName>
        <fullName evidence="2">Uncharacterized protein</fullName>
    </submittedName>
</protein>
<keyword evidence="3" id="KW-1185">Reference proteome</keyword>
<name>A0AAE0JWM6_9PEZI</name>
<keyword evidence="1" id="KW-0472">Membrane</keyword>